<evidence type="ECO:0000256" key="12">
    <source>
        <dbReference type="ARBA" id="ARBA00023316"/>
    </source>
</evidence>
<dbReference type="GO" id="GO:0030288">
    <property type="term" value="C:outer membrane-bounded periplasmic space"/>
    <property type="evidence" value="ECO:0007669"/>
    <property type="project" value="TreeGrafter"/>
</dbReference>
<dbReference type="SUPFAM" id="SSF53955">
    <property type="entry name" value="Lysozyme-like"/>
    <property type="match status" value="1"/>
</dbReference>
<dbReference type="GO" id="GO:0008360">
    <property type="term" value="P:regulation of cell shape"/>
    <property type="evidence" value="ECO:0007669"/>
    <property type="project" value="UniProtKB-KW"/>
</dbReference>
<keyword evidence="6" id="KW-0328">Glycosyltransferase</keyword>
<dbReference type="InterPro" id="IPR036950">
    <property type="entry name" value="PBP_transglycosylase"/>
</dbReference>
<keyword evidence="8" id="KW-0378">Hydrolase</keyword>
<dbReference type="InterPro" id="IPR012338">
    <property type="entry name" value="Beta-lactam/transpept-like"/>
</dbReference>
<dbReference type="InterPro" id="IPR050396">
    <property type="entry name" value="Glycosyltr_51/Transpeptidase"/>
</dbReference>
<dbReference type="GO" id="GO:0008955">
    <property type="term" value="F:peptidoglycan glycosyltransferase activity"/>
    <property type="evidence" value="ECO:0007669"/>
    <property type="project" value="UniProtKB-EC"/>
</dbReference>
<dbReference type="GO" id="GO:0008658">
    <property type="term" value="F:penicillin binding"/>
    <property type="evidence" value="ECO:0007669"/>
    <property type="project" value="InterPro"/>
</dbReference>
<dbReference type="Gene3D" id="1.10.3810.10">
    <property type="entry name" value="Biosynthetic peptidoglycan transglycosylase-like"/>
    <property type="match status" value="1"/>
</dbReference>
<keyword evidence="7" id="KW-0808">Transferase</keyword>
<evidence type="ECO:0000256" key="7">
    <source>
        <dbReference type="ARBA" id="ARBA00022679"/>
    </source>
</evidence>
<dbReference type="GO" id="GO:0009002">
    <property type="term" value="F:serine-type D-Ala-D-Ala carboxypeptidase activity"/>
    <property type="evidence" value="ECO:0007669"/>
    <property type="project" value="UniProtKB-EC"/>
</dbReference>
<feature type="domain" description="Glycosyl transferase family 51" evidence="16">
    <location>
        <begin position="117"/>
        <end position="282"/>
    </location>
</feature>
<comment type="similarity">
    <text evidence="2">In the C-terminal section; belongs to the transpeptidase family.</text>
</comment>
<dbReference type="InterPro" id="IPR001264">
    <property type="entry name" value="Glyco_trans_51"/>
</dbReference>
<evidence type="ECO:0000256" key="3">
    <source>
        <dbReference type="ARBA" id="ARBA00007739"/>
    </source>
</evidence>
<evidence type="ECO:0000256" key="10">
    <source>
        <dbReference type="ARBA" id="ARBA00022984"/>
    </source>
</evidence>
<keyword evidence="4" id="KW-0121">Carboxypeptidase</keyword>
<keyword evidence="12" id="KW-0961">Cell wall biogenesis/degradation</keyword>
<accession>A0A9W6GSG6</accession>
<evidence type="ECO:0000259" key="16">
    <source>
        <dbReference type="Pfam" id="PF00912"/>
    </source>
</evidence>
<evidence type="ECO:0000256" key="8">
    <source>
        <dbReference type="ARBA" id="ARBA00022801"/>
    </source>
</evidence>
<name>A0A9W6GSG6_9HYPH</name>
<evidence type="ECO:0000256" key="4">
    <source>
        <dbReference type="ARBA" id="ARBA00022645"/>
    </source>
</evidence>
<comment type="pathway">
    <text evidence="1">Cell wall biogenesis; peptidoglycan biosynthesis.</text>
</comment>
<dbReference type="GO" id="GO:0009252">
    <property type="term" value="P:peptidoglycan biosynthetic process"/>
    <property type="evidence" value="ECO:0007669"/>
    <property type="project" value="UniProtKB-KW"/>
</dbReference>
<feature type="domain" description="Penicillin-binding protein transpeptidase" evidence="15">
    <location>
        <begin position="374"/>
        <end position="613"/>
    </location>
</feature>
<dbReference type="AlphaFoldDB" id="A0A9W6GSG6"/>
<evidence type="ECO:0000313" key="17">
    <source>
        <dbReference type="EMBL" id="GLI92080.1"/>
    </source>
</evidence>
<dbReference type="RefSeq" id="WP_281801093.1">
    <property type="nucleotide sequence ID" value="NZ_BSEC01000001.1"/>
</dbReference>
<dbReference type="PANTHER" id="PTHR32282">
    <property type="entry name" value="BINDING PROTEIN TRANSPEPTIDASE, PUTATIVE-RELATED"/>
    <property type="match status" value="1"/>
</dbReference>
<comment type="similarity">
    <text evidence="3">In the N-terminal section; belongs to the glycosyltransferase 51 family.</text>
</comment>
<sequence>MFERFWSSPFIKRIRRILLSTDALIDSSLFDSGRRSREMYENFSAFMERFHVSGFARLGVELADEALTLGLIGLIGLAALAGSAFQMTSEGDWLKQTDLAVTFLDRYGAEVGQRGIKHDDAVPLEQYPDYLVKAVLATEDRRFYEHFGIDVIGTLRALTVNARSSGVVQGGSSITQQLAKNLFLSNERTITRKINEAFLALWLEHHLTKRQILQLYLDRVYMGGGAFGIQAAAEFYFGKSVKDVTLSEAAMLAGLFKAPTKYAPHNNLPAARARANDVLNNLVAAGFMSESQIIAAQRSPATPVDRQRDESPDWFLDYAYGEIRKLAAAGKLGDTRVLTVRTSLDSNVQKRAEEVIEKNLREQGHAYHVKQSAMVVMEPDGAVRAIVGGRDYGASQFNRATDGSRQPGSSFKPYVYLTALMSGKFKPTTIVTDRPTCIGNYCVHNYSGGYAGSLPLAMALAKSLNTVAIQLSIAIGNGNAKEGRAKIIETARKLGITTPLEDTPSLPIGQSDVILLEHSAAYSSFVNGGKRTIPYAAVEIRNRQGDVLYRHDRDAPPQQQVMPPDKVAELAGMMKKVVEEGTARRAILGDGIDVIGKTGTTNGYKDAWFCGYSGTMGGCVWYGNDDNEPMNNMTGGTLPAGTWHDVMAYAHQGVPLKPIVGLRPEAKPEVAAANAPAKTLELGGPQRPATLTKEAVQALDSIEKKAKAAVGGGKQSMLPPSTVTQ</sequence>
<dbReference type="Proteomes" id="UP001144323">
    <property type="component" value="Unassembled WGS sequence"/>
</dbReference>
<keyword evidence="5" id="KW-0645">Protease</keyword>
<evidence type="ECO:0000256" key="2">
    <source>
        <dbReference type="ARBA" id="ARBA00007090"/>
    </source>
</evidence>
<organism evidence="17 18">
    <name type="scientific">Methylocystis echinoides</name>
    <dbReference type="NCBI Taxonomy" id="29468"/>
    <lineage>
        <taxon>Bacteria</taxon>
        <taxon>Pseudomonadati</taxon>
        <taxon>Pseudomonadota</taxon>
        <taxon>Alphaproteobacteria</taxon>
        <taxon>Hyphomicrobiales</taxon>
        <taxon>Methylocystaceae</taxon>
        <taxon>Methylocystis</taxon>
    </lineage>
</organism>
<evidence type="ECO:0000256" key="11">
    <source>
        <dbReference type="ARBA" id="ARBA00023268"/>
    </source>
</evidence>
<dbReference type="GO" id="GO:0071555">
    <property type="term" value="P:cell wall organization"/>
    <property type="evidence" value="ECO:0007669"/>
    <property type="project" value="UniProtKB-KW"/>
</dbReference>
<evidence type="ECO:0000256" key="14">
    <source>
        <dbReference type="ARBA" id="ARBA00049902"/>
    </source>
</evidence>
<dbReference type="EMBL" id="BSEC01000001">
    <property type="protein sequence ID" value="GLI92080.1"/>
    <property type="molecule type" value="Genomic_DNA"/>
</dbReference>
<keyword evidence="10" id="KW-0573">Peptidoglycan synthesis</keyword>
<dbReference type="InterPro" id="IPR001460">
    <property type="entry name" value="PCN-bd_Tpept"/>
</dbReference>
<dbReference type="NCBIfam" id="TIGR02074">
    <property type="entry name" value="PBP_1a_fam"/>
    <property type="match status" value="1"/>
</dbReference>
<proteinExistence type="inferred from homology"/>
<evidence type="ECO:0000313" key="18">
    <source>
        <dbReference type="Proteomes" id="UP001144323"/>
    </source>
</evidence>
<evidence type="ECO:0000256" key="1">
    <source>
        <dbReference type="ARBA" id="ARBA00004752"/>
    </source>
</evidence>
<comment type="catalytic activity">
    <reaction evidence="14">
        <text>[GlcNAc-(1-&gt;4)-Mur2Ac(oyl-L-Ala-gamma-D-Glu-L-Lys-D-Ala-D-Ala)](n)-di-trans,octa-cis-undecaprenyl diphosphate + beta-D-GlcNAc-(1-&gt;4)-Mur2Ac(oyl-L-Ala-gamma-D-Glu-L-Lys-D-Ala-D-Ala)-di-trans,octa-cis-undecaprenyl diphosphate = [GlcNAc-(1-&gt;4)-Mur2Ac(oyl-L-Ala-gamma-D-Glu-L-Lys-D-Ala-D-Ala)](n+1)-di-trans,octa-cis-undecaprenyl diphosphate + di-trans,octa-cis-undecaprenyl diphosphate + H(+)</text>
        <dbReference type="Rhea" id="RHEA:23708"/>
        <dbReference type="Rhea" id="RHEA-COMP:9602"/>
        <dbReference type="Rhea" id="RHEA-COMP:9603"/>
        <dbReference type="ChEBI" id="CHEBI:15378"/>
        <dbReference type="ChEBI" id="CHEBI:58405"/>
        <dbReference type="ChEBI" id="CHEBI:60033"/>
        <dbReference type="ChEBI" id="CHEBI:78435"/>
        <dbReference type="EC" id="2.4.99.28"/>
    </reaction>
</comment>
<dbReference type="Pfam" id="PF00905">
    <property type="entry name" value="Transpeptidase"/>
    <property type="match status" value="1"/>
</dbReference>
<keyword evidence="11" id="KW-0511">Multifunctional enzyme</keyword>
<keyword evidence="18" id="KW-1185">Reference proteome</keyword>
<dbReference type="Gene3D" id="3.40.710.10">
    <property type="entry name" value="DD-peptidase/beta-lactamase superfamily"/>
    <property type="match status" value="1"/>
</dbReference>
<dbReference type="FunFam" id="1.10.3810.10:FF:000001">
    <property type="entry name" value="Penicillin-binding protein 1A"/>
    <property type="match status" value="1"/>
</dbReference>
<gene>
    <name evidence="17" type="ORF">LMG27198_10720</name>
</gene>
<evidence type="ECO:0000259" key="15">
    <source>
        <dbReference type="Pfam" id="PF00905"/>
    </source>
</evidence>
<comment type="catalytic activity">
    <reaction evidence="13">
        <text>Preferential cleavage: (Ac)2-L-Lys-D-Ala-|-D-Ala. Also transpeptidation of peptidyl-alanyl moieties that are N-acyl substituents of D-alanine.</text>
        <dbReference type="EC" id="3.4.16.4"/>
    </reaction>
</comment>
<evidence type="ECO:0000256" key="6">
    <source>
        <dbReference type="ARBA" id="ARBA00022676"/>
    </source>
</evidence>
<evidence type="ECO:0000256" key="9">
    <source>
        <dbReference type="ARBA" id="ARBA00022960"/>
    </source>
</evidence>
<dbReference type="SUPFAM" id="SSF56601">
    <property type="entry name" value="beta-lactamase/transpeptidase-like"/>
    <property type="match status" value="1"/>
</dbReference>
<dbReference type="InterPro" id="IPR023346">
    <property type="entry name" value="Lysozyme-like_dom_sf"/>
</dbReference>
<keyword evidence="9" id="KW-0133">Cell shape</keyword>
<dbReference type="PANTHER" id="PTHR32282:SF33">
    <property type="entry name" value="PEPTIDOGLYCAN GLYCOSYLTRANSFERASE"/>
    <property type="match status" value="1"/>
</dbReference>
<evidence type="ECO:0000256" key="5">
    <source>
        <dbReference type="ARBA" id="ARBA00022670"/>
    </source>
</evidence>
<dbReference type="GO" id="GO:0006508">
    <property type="term" value="P:proteolysis"/>
    <property type="evidence" value="ECO:0007669"/>
    <property type="project" value="UniProtKB-KW"/>
</dbReference>
<comment type="caution">
    <text evidence="17">The sequence shown here is derived from an EMBL/GenBank/DDBJ whole genome shotgun (WGS) entry which is preliminary data.</text>
</comment>
<reference evidence="17" key="1">
    <citation type="journal article" date="2023" name="Int. J. Syst. Evol. Microbiol.">
        <title>Methylocystis iwaonis sp. nov., a type II methane-oxidizing bacterium from surface soil of a rice paddy field in Japan, and emended description of the genus Methylocystis (ex Whittenbury et al. 1970) Bowman et al. 1993.</title>
        <authorList>
            <person name="Kaise H."/>
            <person name="Sawadogo J.B."/>
            <person name="Alam M.S."/>
            <person name="Ueno C."/>
            <person name="Dianou D."/>
            <person name="Shinjo R."/>
            <person name="Asakawa S."/>
        </authorList>
    </citation>
    <scope>NUCLEOTIDE SEQUENCE</scope>
    <source>
        <strain evidence="17">LMG27198</strain>
    </source>
</reference>
<protein>
    <submittedName>
        <fullName evidence="17">Penicillin-binding protein 1A</fullName>
    </submittedName>
</protein>
<dbReference type="Pfam" id="PF00912">
    <property type="entry name" value="Transgly"/>
    <property type="match status" value="1"/>
</dbReference>
<evidence type="ECO:0000256" key="13">
    <source>
        <dbReference type="ARBA" id="ARBA00034000"/>
    </source>
</evidence>